<dbReference type="PANTHER" id="PTHR43775:SF37">
    <property type="entry name" value="SI:DKEY-61P9.11"/>
    <property type="match status" value="1"/>
</dbReference>
<dbReference type="InterPro" id="IPR049490">
    <property type="entry name" value="C883_1060-like_KR_N"/>
</dbReference>
<evidence type="ECO:0000256" key="2">
    <source>
        <dbReference type="ARBA" id="ARBA00022553"/>
    </source>
</evidence>
<dbReference type="CDD" id="cd08955">
    <property type="entry name" value="KR_2_FAS_SDR_x"/>
    <property type="match status" value="1"/>
</dbReference>
<evidence type="ECO:0000259" key="7">
    <source>
        <dbReference type="PROSITE" id="PS52019"/>
    </source>
</evidence>
<feature type="region of interest" description="C-terminal hotdog fold" evidence="4">
    <location>
        <begin position="1040"/>
        <end position="1197"/>
    </location>
</feature>
<dbReference type="Pfam" id="PF14765">
    <property type="entry name" value="PS-DH"/>
    <property type="match status" value="1"/>
</dbReference>
<name>A0ABQ1N2M0_9BACT</name>
<dbReference type="Gene3D" id="3.40.47.10">
    <property type="match status" value="1"/>
</dbReference>
<dbReference type="RefSeq" id="WP_188466321.1">
    <property type="nucleotide sequence ID" value="NZ_BAABHU010000013.1"/>
</dbReference>
<dbReference type="InterPro" id="IPR016036">
    <property type="entry name" value="Malonyl_transacylase_ACP-bd"/>
</dbReference>
<dbReference type="Pfam" id="PF08659">
    <property type="entry name" value="KR"/>
    <property type="match status" value="1"/>
</dbReference>
<dbReference type="Pfam" id="PF00698">
    <property type="entry name" value="Acyl_transf_1"/>
    <property type="match status" value="1"/>
</dbReference>
<dbReference type="PANTHER" id="PTHR43775">
    <property type="entry name" value="FATTY ACID SYNTHASE"/>
    <property type="match status" value="1"/>
</dbReference>
<dbReference type="SUPFAM" id="SSF55048">
    <property type="entry name" value="Probable ACP-binding domain of malonyl-CoA ACP transacylase"/>
    <property type="match status" value="1"/>
</dbReference>
<dbReference type="Gene3D" id="3.10.129.110">
    <property type="entry name" value="Polyketide synthase dehydratase"/>
    <property type="match status" value="1"/>
</dbReference>
<dbReference type="PROSITE" id="PS52019">
    <property type="entry name" value="PKS_MFAS_DH"/>
    <property type="match status" value="1"/>
</dbReference>
<dbReference type="InterPro" id="IPR018201">
    <property type="entry name" value="Ketoacyl_synth_AS"/>
</dbReference>
<dbReference type="EMBL" id="BMEC01000013">
    <property type="protein sequence ID" value="GGC47746.1"/>
    <property type="molecule type" value="Genomic_DNA"/>
</dbReference>
<dbReference type="SUPFAM" id="SSF52151">
    <property type="entry name" value="FabD/lysophospholipase-like"/>
    <property type="match status" value="1"/>
</dbReference>
<dbReference type="SUPFAM" id="SSF53474">
    <property type="entry name" value="alpha/beta-Hydrolases"/>
    <property type="match status" value="1"/>
</dbReference>
<dbReference type="Proteomes" id="UP000636010">
    <property type="component" value="Unassembled WGS sequence"/>
</dbReference>
<dbReference type="InterPro" id="IPR036291">
    <property type="entry name" value="NAD(P)-bd_dom_sf"/>
</dbReference>
<dbReference type="SMART" id="SM00825">
    <property type="entry name" value="PKS_KS"/>
    <property type="match status" value="1"/>
</dbReference>
<dbReference type="Gene3D" id="3.40.50.720">
    <property type="entry name" value="NAD(P)-binding Rossmann-like Domain"/>
    <property type="match status" value="1"/>
</dbReference>
<dbReference type="InterPro" id="IPR036736">
    <property type="entry name" value="ACP-like_sf"/>
</dbReference>
<dbReference type="InterPro" id="IPR006162">
    <property type="entry name" value="Ppantetheine_attach_site"/>
</dbReference>
<dbReference type="InterPro" id="IPR016039">
    <property type="entry name" value="Thiolase-like"/>
</dbReference>
<feature type="region of interest" description="N-terminal hotdog fold" evidence="4">
    <location>
        <begin position="902"/>
        <end position="1029"/>
    </location>
</feature>
<proteinExistence type="predicted"/>
<evidence type="ECO:0000256" key="4">
    <source>
        <dbReference type="PROSITE-ProRule" id="PRU01363"/>
    </source>
</evidence>
<organism evidence="8 9">
    <name type="scientific">Marivirga lumbricoides</name>
    <dbReference type="NCBI Taxonomy" id="1046115"/>
    <lineage>
        <taxon>Bacteria</taxon>
        <taxon>Pseudomonadati</taxon>
        <taxon>Bacteroidota</taxon>
        <taxon>Cytophagia</taxon>
        <taxon>Cytophagales</taxon>
        <taxon>Marivirgaceae</taxon>
        <taxon>Marivirga</taxon>
    </lineage>
</organism>
<dbReference type="InterPro" id="IPR029058">
    <property type="entry name" value="AB_hydrolase_fold"/>
</dbReference>
<dbReference type="InterPro" id="IPR049552">
    <property type="entry name" value="PKS_DH_N"/>
</dbReference>
<dbReference type="SMART" id="SM00822">
    <property type="entry name" value="PKS_KR"/>
    <property type="match status" value="1"/>
</dbReference>
<dbReference type="InterPro" id="IPR050091">
    <property type="entry name" value="PKS_NRPS_Biosynth_Enz"/>
</dbReference>
<dbReference type="SUPFAM" id="SSF51735">
    <property type="entry name" value="NAD(P)-binding Rossmann-fold domains"/>
    <property type="match status" value="2"/>
</dbReference>
<feature type="active site" description="Proton donor; for dehydratase activity" evidence="4">
    <location>
        <position position="1106"/>
    </location>
</feature>
<dbReference type="CDD" id="cd00833">
    <property type="entry name" value="PKS"/>
    <property type="match status" value="1"/>
</dbReference>
<dbReference type="InterPro" id="IPR020806">
    <property type="entry name" value="PKS_PP-bd"/>
</dbReference>
<dbReference type="PROSITE" id="PS00012">
    <property type="entry name" value="PHOSPHOPANTETHEINE"/>
    <property type="match status" value="1"/>
</dbReference>
<dbReference type="Pfam" id="PF21394">
    <property type="entry name" value="Beta-ketacyl_N"/>
    <property type="match status" value="1"/>
</dbReference>
<evidence type="ECO:0000313" key="8">
    <source>
        <dbReference type="EMBL" id="GGC47746.1"/>
    </source>
</evidence>
<reference evidence="9" key="1">
    <citation type="journal article" date="2019" name="Int. J. Syst. Evol. Microbiol.">
        <title>The Global Catalogue of Microorganisms (GCM) 10K type strain sequencing project: providing services to taxonomists for standard genome sequencing and annotation.</title>
        <authorList>
            <consortium name="The Broad Institute Genomics Platform"/>
            <consortium name="The Broad Institute Genome Sequencing Center for Infectious Disease"/>
            <person name="Wu L."/>
            <person name="Ma J."/>
        </authorList>
    </citation>
    <scope>NUCLEOTIDE SEQUENCE [LARGE SCALE GENOMIC DNA]</scope>
    <source>
        <strain evidence="9">CGMCC 1.10832</strain>
    </source>
</reference>
<dbReference type="PROSITE" id="PS00606">
    <property type="entry name" value="KS3_1"/>
    <property type="match status" value="1"/>
</dbReference>
<accession>A0ABQ1N2M0</accession>
<dbReference type="InterPro" id="IPR009081">
    <property type="entry name" value="PP-bd_ACP"/>
</dbReference>
<evidence type="ECO:0000259" key="6">
    <source>
        <dbReference type="PROSITE" id="PS52004"/>
    </source>
</evidence>
<dbReference type="InterPro" id="IPR013968">
    <property type="entry name" value="PKS_KR"/>
</dbReference>
<comment type="caution">
    <text evidence="8">The sequence shown here is derived from an EMBL/GenBank/DDBJ whole genome shotgun (WGS) entry which is preliminary data.</text>
</comment>
<feature type="domain" description="Ketosynthase family 3 (KS3)" evidence="6">
    <location>
        <begin position="10"/>
        <end position="433"/>
    </location>
</feature>
<feature type="domain" description="Carrier" evidence="5">
    <location>
        <begin position="1722"/>
        <end position="1799"/>
    </location>
</feature>
<dbReference type="Pfam" id="PF00550">
    <property type="entry name" value="PP-binding"/>
    <property type="match status" value="1"/>
</dbReference>
<dbReference type="SMART" id="SM00826">
    <property type="entry name" value="PKS_DH"/>
    <property type="match status" value="1"/>
</dbReference>
<dbReference type="InterPro" id="IPR049551">
    <property type="entry name" value="PKS_DH_C"/>
</dbReference>
<dbReference type="InterPro" id="IPR032821">
    <property type="entry name" value="PKS_assoc"/>
</dbReference>
<dbReference type="InterPro" id="IPR001227">
    <property type="entry name" value="Ac_transferase_dom_sf"/>
</dbReference>
<dbReference type="Pfam" id="PF21089">
    <property type="entry name" value="PKS_DH_N"/>
    <property type="match status" value="1"/>
</dbReference>
<dbReference type="Pfam" id="PF02801">
    <property type="entry name" value="Ketoacyl-synt_C"/>
    <property type="match status" value="1"/>
</dbReference>
<dbReference type="InterPro" id="IPR001031">
    <property type="entry name" value="Thioesterase"/>
</dbReference>
<dbReference type="Pfam" id="PF00109">
    <property type="entry name" value="ketoacyl-synt"/>
    <property type="match status" value="1"/>
</dbReference>
<dbReference type="SUPFAM" id="SSF53901">
    <property type="entry name" value="Thiolase-like"/>
    <property type="match status" value="1"/>
</dbReference>
<keyword evidence="1" id="KW-0596">Phosphopantetheine</keyword>
<dbReference type="SUPFAM" id="SSF47336">
    <property type="entry name" value="ACP-like"/>
    <property type="match status" value="1"/>
</dbReference>
<evidence type="ECO:0000256" key="1">
    <source>
        <dbReference type="ARBA" id="ARBA00022450"/>
    </source>
</evidence>
<dbReference type="Gene3D" id="3.30.70.3290">
    <property type="match status" value="1"/>
</dbReference>
<dbReference type="InterPro" id="IPR014031">
    <property type="entry name" value="Ketoacyl_synth_C"/>
</dbReference>
<dbReference type="PROSITE" id="PS50075">
    <property type="entry name" value="CARRIER"/>
    <property type="match status" value="1"/>
</dbReference>
<dbReference type="SMART" id="SM00827">
    <property type="entry name" value="PKS_AT"/>
    <property type="match status" value="1"/>
</dbReference>
<dbReference type="InterPro" id="IPR014043">
    <property type="entry name" value="Acyl_transferase_dom"/>
</dbReference>
<feature type="domain" description="PKS/mFAS DH" evidence="7">
    <location>
        <begin position="902"/>
        <end position="1197"/>
    </location>
</feature>
<dbReference type="Pfam" id="PF00975">
    <property type="entry name" value="Thioesterase"/>
    <property type="match status" value="1"/>
</dbReference>
<keyword evidence="3" id="KW-0808">Transferase</keyword>
<dbReference type="InterPro" id="IPR020807">
    <property type="entry name" value="PKS_DH"/>
</dbReference>
<dbReference type="Gene3D" id="3.40.366.10">
    <property type="entry name" value="Malonyl-Coenzyme A Acyl Carrier Protein, domain 2"/>
    <property type="match status" value="1"/>
</dbReference>
<dbReference type="InterPro" id="IPR016035">
    <property type="entry name" value="Acyl_Trfase/lysoPLipase"/>
</dbReference>
<keyword evidence="9" id="KW-1185">Reference proteome</keyword>
<dbReference type="PROSITE" id="PS52004">
    <property type="entry name" value="KS3_2"/>
    <property type="match status" value="1"/>
</dbReference>
<dbReference type="Pfam" id="PF16197">
    <property type="entry name" value="KAsynt_C_assoc"/>
    <property type="match status" value="1"/>
</dbReference>
<feature type="active site" description="Proton acceptor; for dehydratase activity" evidence="4">
    <location>
        <position position="935"/>
    </location>
</feature>
<sequence length="2067" mass="229464">MKETSQRSVNEPIAIVGMSCRFPNADNLSSFWKLLVEGKDTITEIPSERWENKNYYDPDPLADRKSIQKHASMLKNIHDIDSFFFNISPAEAIEMSPSQKLMLELVWEAMEDSGIPVDQIQGKNVGVYIGNIWNDFEHLRKHKNASVTSHSAVGQSTNVIANRVSFFNGFTGPSLVLDTGCSSSLVALHLACQSLLDGSSSTAIVGGINHILDPDQNVLLSKFGGLSKKGKCSTFDADADGFVRGEGAGVLMLKKLSDAERDGDKIHALIRGTSVNNNGFNVNLPATSISGQLQSLAEAFENSGIAPNEVHYVEAHGTGTKLGDPTETKALGKFFSQGRNKKLRIGSVKTNIGHLEAAAGIAGLFKVVLSMQNKKLPPSLNFKTPNPDIPFEELKLEVQHTVGEWPSEAGETLKAGVNSFGWGGTNAHTIIEEYKGKAEIEEETIPIIKKYCLPVSAKSPEALQKYASSYKELLETADEDNFRKICTAAALVKPNFEYRVVFSGDSKKDILLNIDDFLQNQESSEGLKKKITEKDKIVFVFPGQGSQWLGMGKELMEKEPVFREWIEKFDEAYSAHCDWKLIDELFADANSSRMNEINVIQPALCAIQVALAKLWMSWGINPNAVTGHSMGEVAAAFIAGSLNINEAASIICTRSKLMKSVSGKGGAMMVTELTKAQAEEVVSRYPNLSLAVNNSPKSTVLSGDSQSIDLVFKELEEKDLFCRLVKVDVASHSQQMDPLKKDLKEALSQLKPTASSIDLYSTVKSRLVEGLELDADYWVNNLRGTVEFAQVTEQLISEGHTIFVEVSPHPVLLNAINECADYLKEDIHAIPSIFREKDEQKAIYNNLSELFIRGFQLNWSQLYGTPKAPKVNLPSYPFQRERYELEDLSNELTAQSNTSSKFPLLGEQIKLAGINGLYFWETRISLSAFPFLRDHQVNDTPVFPGAAYAELIFEAASQIYGSGFPMVKNLTFINSLSFAENEVKKVQLRVKEQDKRSASFEFFTADNIDSNEQWLKLAEGELQIYSGISQNDKYESLSQFEGFKGVDFYQKISATLGINYQMYFQGIQELHYKKGTRFNKVDFTLRPDYRIAESAEKYKIHPALLDACFQTIFYDVVGGTEANRTTFLTGIDDIQLLGKIDFSAELKGNARLHAPVIDANRGTITLAADILITNEDGSEVLKVTGLKAKVIDSQLISSEQDKLKNWIYAVNWKRKQISDKITPHTNQTWILMGDLYGLSTILLDKINESGIHFIHVTPGQSFQKKSGSDYTLNYSKPEEYSRFLKLVYNDYSSIAGVLHMGAVYYPSSEVMLTAEEIEKEQTYGSLSIINLFQQLESLKLMEVPHVAIVTNGIETVGEDSHPAEVVHAPVCGIARVAANELSQYKVKRIDLSLHPMMDEIDQLLANLSNYTTDDREIALRGRECYAPELSLPQVTETTLHEPASFSDEGTYLVTGYRGLAFSYIEWMIAKGARNFALLSRSGKASETVAAKMRSYEKNGCRFNIIKADIADYNAVKNALDTIDASMPKLRGIIHAAGVIEAGSINDITEQDYLGTLSPKMKGAWNLHLLTKDIPLDCFVLFSSASSLIGLSGQAGYVAANSFLDSLAHTRKQSGLTALSINWGVIKDVGMVADNDHLEKYADAEGFESVVSKDAMEVLDSVYNSGKAQLGVLKLNAGKMAIYYSALASTNYFKGLLESDQMSDSEKKESFLNAYTKLVTTDEKEEALITLVTQIVAKIVKSPASKIKSSMTFKGLGIDSLMAIQVRNLLEKNLETKLSVALFWSHPSIKEYSSFLVNKLEEELEQSNSAEGVESEGDVMIDLFHIPYPKPDASQRIICFHDAGGSASLYDKWADYLDDSLELVVVELPGRGKNFEASAYKNINRLIEDLQDQVQLYFDKPFAFFGHSMGGLLAFELTKKLLVENQPIPSNLFVSSTPQLSSYDKEQISPKSSDERLMDLFPYLKTNNGEAGSMEGAKIMMGILKADLELLSNYQYQKAAPIPISITAIHGIDDPRVKHEQMEMWKEETVNSFDLYTRPGGHRYIENENLFVTSLIKNKLCNLVYIEK</sequence>
<dbReference type="InterPro" id="IPR057326">
    <property type="entry name" value="KR_dom"/>
</dbReference>
<gene>
    <name evidence="8" type="ORF">GCM10011506_36680</name>
</gene>
<dbReference type="InterPro" id="IPR042104">
    <property type="entry name" value="PKS_dehydratase_sf"/>
</dbReference>
<protein>
    <submittedName>
        <fullName evidence="8">Polyketide synthase</fullName>
    </submittedName>
</protein>
<dbReference type="InterPro" id="IPR014030">
    <property type="entry name" value="Ketoacyl_synth_N"/>
</dbReference>
<evidence type="ECO:0000313" key="9">
    <source>
        <dbReference type="Proteomes" id="UP000636010"/>
    </source>
</evidence>
<dbReference type="InterPro" id="IPR020841">
    <property type="entry name" value="PKS_Beta-ketoAc_synthase_dom"/>
</dbReference>
<evidence type="ECO:0000256" key="3">
    <source>
        <dbReference type="ARBA" id="ARBA00022679"/>
    </source>
</evidence>
<dbReference type="SMART" id="SM00823">
    <property type="entry name" value="PKS_PP"/>
    <property type="match status" value="1"/>
</dbReference>
<evidence type="ECO:0000259" key="5">
    <source>
        <dbReference type="PROSITE" id="PS50075"/>
    </source>
</evidence>
<dbReference type="Gene3D" id="1.10.1200.10">
    <property type="entry name" value="ACP-like"/>
    <property type="match status" value="1"/>
</dbReference>
<dbReference type="InterPro" id="IPR049900">
    <property type="entry name" value="PKS_mFAS_DH"/>
</dbReference>
<keyword evidence="2" id="KW-0597">Phosphoprotein</keyword>
<dbReference type="Gene3D" id="3.40.50.1820">
    <property type="entry name" value="alpha/beta hydrolase"/>
    <property type="match status" value="1"/>
</dbReference>